<dbReference type="EMBL" id="AM285325">
    <property type="protein sequence ID" value="CAK99927.1"/>
    <property type="molecule type" value="Genomic_DNA"/>
</dbReference>
<organism evidence="2">
    <name type="scientific">Spiroplasma citri</name>
    <dbReference type="NCBI Taxonomy" id="2133"/>
    <lineage>
        <taxon>Bacteria</taxon>
        <taxon>Bacillati</taxon>
        <taxon>Mycoplasmatota</taxon>
        <taxon>Mollicutes</taxon>
        <taxon>Entomoplasmatales</taxon>
        <taxon>Spiroplasmataceae</taxon>
        <taxon>Spiroplasma</taxon>
    </lineage>
</organism>
<gene>
    <name evidence="2" type="ORF">SPICINP04_004</name>
</gene>
<keyword evidence="1" id="KW-0175">Coiled coil</keyword>
<protein>
    <submittedName>
        <fullName evidence="2">Uncharacterized protein</fullName>
    </submittedName>
</protein>
<evidence type="ECO:0000256" key="1">
    <source>
        <dbReference type="SAM" id="Coils"/>
    </source>
</evidence>
<dbReference type="AlphaFoldDB" id="Q14KQ3"/>
<feature type="coiled-coil region" evidence="1">
    <location>
        <begin position="2"/>
        <end position="29"/>
    </location>
</feature>
<sequence length="85" mass="10465">MNITESIKFNKLKEENEKLKKELDELKQQQLFKEDFWYQLYCIHCEKVDKCILSRCSKNTLKDYIKYYVLEDNSKYDKLPSKEEK</sequence>
<accession>Q14KQ3</accession>
<name>Q14KQ3_SPICI</name>
<proteinExistence type="predicted"/>
<evidence type="ECO:0000313" key="2">
    <source>
        <dbReference type="EMBL" id="CAK99927.1"/>
    </source>
</evidence>
<reference evidence="2" key="1">
    <citation type="journal article" date="2010" name="Appl. Environ. Microbiol.">
        <title>Partial chromosome sequence of Spiroplasma citri reveals extensive viral invasion and important gene decay.</title>
        <authorList>
            <person name="Carle P."/>
            <person name="Saillard C."/>
            <person name="Carrere N."/>
            <person name="Carrere S."/>
            <person name="Duret S."/>
            <person name="Eveillard S."/>
            <person name="Gaurivaud P."/>
            <person name="Gourgues G."/>
            <person name="Gouzy J."/>
            <person name="Salar P."/>
            <person name="Verdin E."/>
            <person name="Breton M."/>
            <person name="Blanchard A."/>
            <person name="Laigret F."/>
            <person name="Bove J.M."/>
            <person name="Renaudin J."/>
            <person name="Foissac X."/>
        </authorList>
    </citation>
    <scope>NUCLEOTIDE SEQUENCE</scope>
    <source>
        <strain evidence="2">GII3-3X</strain>
    </source>
</reference>